<evidence type="ECO:0000256" key="5">
    <source>
        <dbReference type="ARBA" id="ARBA00022692"/>
    </source>
</evidence>
<feature type="transmembrane region" description="Helical" evidence="8">
    <location>
        <begin position="191"/>
        <end position="212"/>
    </location>
</feature>
<dbReference type="PANTHER" id="PTHR48021">
    <property type="match status" value="1"/>
</dbReference>
<dbReference type="InterPro" id="IPR005829">
    <property type="entry name" value="Sugar_transporter_CS"/>
</dbReference>
<dbReference type="InterPro" id="IPR020846">
    <property type="entry name" value="MFS_dom"/>
</dbReference>
<dbReference type="FunFam" id="1.20.1250.20:FF:000218">
    <property type="entry name" value="facilitated trehalose transporter Tret1"/>
    <property type="match status" value="1"/>
</dbReference>
<feature type="transmembrane region" description="Helical" evidence="8">
    <location>
        <begin position="106"/>
        <end position="126"/>
    </location>
</feature>
<feature type="transmembrane region" description="Helical" evidence="8">
    <location>
        <begin position="333"/>
        <end position="353"/>
    </location>
</feature>
<comment type="caution">
    <text evidence="10">The sequence shown here is derived from an EMBL/GenBank/DDBJ whole genome shotgun (WGS) entry which is preliminary data.</text>
</comment>
<evidence type="ECO:0000256" key="3">
    <source>
        <dbReference type="ARBA" id="ARBA00022475"/>
    </source>
</evidence>
<dbReference type="InterPro" id="IPR036259">
    <property type="entry name" value="MFS_trans_sf"/>
</dbReference>
<dbReference type="GO" id="GO:0022857">
    <property type="term" value="F:transmembrane transporter activity"/>
    <property type="evidence" value="ECO:0007669"/>
    <property type="project" value="InterPro"/>
</dbReference>
<evidence type="ECO:0000313" key="11">
    <source>
        <dbReference type="Proteomes" id="UP001445076"/>
    </source>
</evidence>
<comment type="subcellular location">
    <subcellularLocation>
        <location evidence="1">Cell membrane</location>
        <topology evidence="1">Multi-pass membrane protein</topology>
    </subcellularLocation>
</comment>
<feature type="transmembrane region" description="Helical" evidence="8">
    <location>
        <begin position="79"/>
        <end position="100"/>
    </location>
</feature>
<gene>
    <name evidence="10" type="ORF">OTU49_010102</name>
</gene>
<keyword evidence="3" id="KW-1003">Cell membrane</keyword>
<evidence type="ECO:0000259" key="9">
    <source>
        <dbReference type="PROSITE" id="PS50850"/>
    </source>
</evidence>
<evidence type="ECO:0000256" key="6">
    <source>
        <dbReference type="ARBA" id="ARBA00022989"/>
    </source>
</evidence>
<evidence type="ECO:0000256" key="4">
    <source>
        <dbReference type="ARBA" id="ARBA00022597"/>
    </source>
</evidence>
<accession>A0AAW0WKX5</accession>
<dbReference type="PANTHER" id="PTHR48021:SF34">
    <property type="entry name" value="FACILITATED TREHALOSE TRANSPORTER TRET1-2 HOMOLOG-LIKE PROTEIN"/>
    <property type="match status" value="1"/>
</dbReference>
<proteinExistence type="predicted"/>
<keyword evidence="11" id="KW-1185">Reference proteome</keyword>
<feature type="transmembrane region" description="Helical" evidence="8">
    <location>
        <begin position="46"/>
        <end position="67"/>
    </location>
</feature>
<dbReference type="Proteomes" id="UP001445076">
    <property type="component" value="Unassembled WGS sequence"/>
</dbReference>
<dbReference type="Pfam" id="PF00083">
    <property type="entry name" value="Sugar_tr"/>
    <property type="match status" value="1"/>
</dbReference>
<protein>
    <recommendedName>
        <fullName evidence="9">Major facilitator superfamily (MFS) profile domain-containing protein</fullName>
    </recommendedName>
</protein>
<dbReference type="EMBL" id="JARKIK010000078">
    <property type="protein sequence ID" value="KAK8726869.1"/>
    <property type="molecule type" value="Genomic_DNA"/>
</dbReference>
<feature type="transmembrane region" description="Helical" evidence="8">
    <location>
        <begin position="289"/>
        <end position="313"/>
    </location>
</feature>
<dbReference type="Gene3D" id="1.20.1250.20">
    <property type="entry name" value="MFS general substrate transporter like domains"/>
    <property type="match status" value="1"/>
</dbReference>
<name>A0AAW0WKX5_CHEQU</name>
<feature type="transmembrane region" description="Helical" evidence="8">
    <location>
        <begin position="257"/>
        <end position="277"/>
    </location>
</feature>
<reference evidence="10 11" key="1">
    <citation type="journal article" date="2024" name="BMC Genomics">
        <title>Genome assembly of redclaw crayfish (Cherax quadricarinatus) provides insights into its immune adaptation and hypoxia tolerance.</title>
        <authorList>
            <person name="Liu Z."/>
            <person name="Zheng J."/>
            <person name="Li H."/>
            <person name="Fang K."/>
            <person name="Wang S."/>
            <person name="He J."/>
            <person name="Zhou D."/>
            <person name="Weng S."/>
            <person name="Chi M."/>
            <person name="Gu Z."/>
            <person name="He J."/>
            <person name="Li F."/>
            <person name="Wang M."/>
        </authorList>
    </citation>
    <scope>NUCLEOTIDE SEQUENCE [LARGE SCALE GENOMIC DNA]</scope>
    <source>
        <strain evidence="10">ZL_2023a</strain>
    </source>
</reference>
<keyword evidence="7 8" id="KW-0472">Membrane</keyword>
<evidence type="ECO:0000256" key="8">
    <source>
        <dbReference type="SAM" id="Phobius"/>
    </source>
</evidence>
<dbReference type="PROSITE" id="PS00217">
    <property type="entry name" value="SUGAR_TRANSPORT_2"/>
    <property type="match status" value="1"/>
</dbReference>
<feature type="transmembrane region" description="Helical" evidence="8">
    <location>
        <begin position="21"/>
        <end position="40"/>
    </location>
</feature>
<feature type="non-terminal residue" evidence="10">
    <location>
        <position position="1"/>
    </location>
</feature>
<feature type="domain" description="Major facilitator superfamily (MFS) profile" evidence="9">
    <location>
        <begin position="1"/>
        <end position="381"/>
    </location>
</feature>
<dbReference type="GO" id="GO:0005886">
    <property type="term" value="C:plasma membrane"/>
    <property type="evidence" value="ECO:0007669"/>
    <property type="project" value="UniProtKB-SubCell"/>
</dbReference>
<evidence type="ECO:0000256" key="1">
    <source>
        <dbReference type="ARBA" id="ARBA00004651"/>
    </source>
</evidence>
<keyword evidence="4" id="KW-0762">Sugar transport</keyword>
<evidence type="ECO:0000256" key="7">
    <source>
        <dbReference type="ARBA" id="ARBA00023136"/>
    </source>
</evidence>
<dbReference type="InterPro" id="IPR005828">
    <property type="entry name" value="MFS_sugar_transport-like"/>
</dbReference>
<dbReference type="PROSITE" id="PS50850">
    <property type="entry name" value="MFS"/>
    <property type="match status" value="1"/>
</dbReference>
<keyword evidence="5 8" id="KW-0812">Transmembrane</keyword>
<dbReference type="AlphaFoldDB" id="A0AAW0WKX5"/>
<sequence length="397" mass="42914">GALLGSLVCGSLMASVGQRRAVLITTPVVLVTWLATWAAFSVYLLLVTRIVLGVCIGILGTSVQVYIVETSHKSVRGSLTCVTDIYVSLGILLAYALGALDVGWRWSAFILGVITTVPLVVGMALFPDSPRYLALRGRKEDAHRALQFFRGPNCNVTQELEMIMQVCSDVKELSIWEQFSTLKCSATRTPFLTTCGVYILGQMAGPFVVYSYAVTIFQEANTGLSPYISAVMIGIARLLGTCVSPVVVERAGRRPSLIVGAVGVTLSLLVLGSYFQVKVTDPISALSINWMPVICLVIYTVIVGATVSPIPFLLSSELLPITFRSVGSATSKVVFFTAGLVVMYSFLGLQAVLGLAVLFWSYAVSSFLLMLLVAWVVPETKGKTLEEIEEYYNLKSM</sequence>
<evidence type="ECO:0000313" key="10">
    <source>
        <dbReference type="EMBL" id="KAK8726869.1"/>
    </source>
</evidence>
<dbReference type="SUPFAM" id="SSF103473">
    <property type="entry name" value="MFS general substrate transporter"/>
    <property type="match status" value="1"/>
</dbReference>
<keyword evidence="2" id="KW-0813">Transport</keyword>
<dbReference type="InterPro" id="IPR050549">
    <property type="entry name" value="MFS_Trehalose_Transporter"/>
</dbReference>
<feature type="transmembrane region" description="Helical" evidence="8">
    <location>
        <begin position="359"/>
        <end position="377"/>
    </location>
</feature>
<organism evidence="10 11">
    <name type="scientific">Cherax quadricarinatus</name>
    <name type="common">Australian red claw crayfish</name>
    <dbReference type="NCBI Taxonomy" id="27406"/>
    <lineage>
        <taxon>Eukaryota</taxon>
        <taxon>Metazoa</taxon>
        <taxon>Ecdysozoa</taxon>
        <taxon>Arthropoda</taxon>
        <taxon>Crustacea</taxon>
        <taxon>Multicrustacea</taxon>
        <taxon>Malacostraca</taxon>
        <taxon>Eumalacostraca</taxon>
        <taxon>Eucarida</taxon>
        <taxon>Decapoda</taxon>
        <taxon>Pleocyemata</taxon>
        <taxon>Astacidea</taxon>
        <taxon>Parastacoidea</taxon>
        <taxon>Parastacidae</taxon>
        <taxon>Cherax</taxon>
    </lineage>
</organism>
<evidence type="ECO:0000256" key="2">
    <source>
        <dbReference type="ARBA" id="ARBA00022448"/>
    </source>
</evidence>
<keyword evidence="6 8" id="KW-1133">Transmembrane helix</keyword>
<feature type="transmembrane region" description="Helical" evidence="8">
    <location>
        <begin position="224"/>
        <end position="248"/>
    </location>
</feature>